<dbReference type="GO" id="GO:0005737">
    <property type="term" value="C:cytoplasm"/>
    <property type="evidence" value="ECO:0007669"/>
    <property type="project" value="UniProtKB-ARBA"/>
</dbReference>
<feature type="domain" description="V-SNARE coiled-coil homology" evidence="6">
    <location>
        <begin position="37"/>
        <end position="97"/>
    </location>
</feature>
<evidence type="ECO:0000256" key="1">
    <source>
        <dbReference type="ARBA" id="ARBA00022448"/>
    </source>
</evidence>
<evidence type="ECO:0000256" key="3">
    <source>
        <dbReference type="ARBA" id="ARBA00046280"/>
    </source>
</evidence>
<evidence type="ECO:0000259" key="6">
    <source>
        <dbReference type="PROSITE" id="PS50892"/>
    </source>
</evidence>
<dbReference type="InterPro" id="IPR042855">
    <property type="entry name" value="V_SNARE_CC"/>
</dbReference>
<name>A0AAW2YEI1_9LAMI</name>
<dbReference type="PROSITE" id="PS50892">
    <property type="entry name" value="V_SNARE"/>
    <property type="match status" value="1"/>
</dbReference>
<dbReference type="SUPFAM" id="SSF58038">
    <property type="entry name" value="SNARE fusion complex"/>
    <property type="match status" value="1"/>
</dbReference>
<comment type="caution">
    <text evidence="7">The sequence shown here is derived from an EMBL/GenBank/DDBJ whole genome shotgun (WGS) entry which is preliminary data.</text>
</comment>
<dbReference type="GO" id="GO:0006888">
    <property type="term" value="P:endoplasmic reticulum to Golgi vesicle-mediated transport"/>
    <property type="evidence" value="ECO:0007669"/>
    <property type="project" value="InterPro"/>
</dbReference>
<dbReference type="InterPro" id="IPR044565">
    <property type="entry name" value="Sec22"/>
</dbReference>
<evidence type="ECO:0000313" key="7">
    <source>
        <dbReference type="EMBL" id="KAL0463777.1"/>
    </source>
</evidence>
<protein>
    <submittedName>
        <fullName evidence="7">Vesicle transport protein</fullName>
    </submittedName>
</protein>
<dbReference type="EMBL" id="JACGWN010000001">
    <property type="protein sequence ID" value="KAL0463777.1"/>
    <property type="molecule type" value="Genomic_DNA"/>
</dbReference>
<dbReference type="PANTHER" id="PTHR45837">
    <property type="entry name" value="VESICLE-TRAFFICKING PROTEIN SEC22B"/>
    <property type="match status" value="1"/>
</dbReference>
<dbReference type="FunFam" id="1.20.5.110:FF:000028">
    <property type="entry name" value="25.3 kDa vesicle transport protein-like"/>
    <property type="match status" value="1"/>
</dbReference>
<dbReference type="GO" id="GO:0005484">
    <property type="term" value="F:SNAP receptor activity"/>
    <property type="evidence" value="ECO:0007669"/>
    <property type="project" value="InterPro"/>
</dbReference>
<keyword evidence="2" id="KW-0653">Protein transport</keyword>
<keyword evidence="5" id="KW-0812">Transmembrane</keyword>
<dbReference type="Gene3D" id="3.30.450.50">
    <property type="entry name" value="Longin domain"/>
    <property type="match status" value="1"/>
</dbReference>
<keyword evidence="4" id="KW-0175">Coiled coil</keyword>
<dbReference type="AlphaFoldDB" id="A0AAW2YEI1"/>
<accession>A0AAW2YEI1</accession>
<dbReference type="Pfam" id="PF00957">
    <property type="entry name" value="Synaptobrevin"/>
    <property type="match status" value="1"/>
</dbReference>
<organism evidence="7">
    <name type="scientific">Sesamum latifolium</name>
    <dbReference type="NCBI Taxonomy" id="2727402"/>
    <lineage>
        <taxon>Eukaryota</taxon>
        <taxon>Viridiplantae</taxon>
        <taxon>Streptophyta</taxon>
        <taxon>Embryophyta</taxon>
        <taxon>Tracheophyta</taxon>
        <taxon>Spermatophyta</taxon>
        <taxon>Magnoliopsida</taxon>
        <taxon>eudicotyledons</taxon>
        <taxon>Gunneridae</taxon>
        <taxon>Pentapetalae</taxon>
        <taxon>asterids</taxon>
        <taxon>lamiids</taxon>
        <taxon>Lamiales</taxon>
        <taxon>Pedaliaceae</taxon>
        <taxon>Sesamum</taxon>
    </lineage>
</organism>
<evidence type="ECO:0000256" key="5">
    <source>
        <dbReference type="SAM" id="Phobius"/>
    </source>
</evidence>
<reference evidence="7" key="1">
    <citation type="submission" date="2020-06" db="EMBL/GenBank/DDBJ databases">
        <authorList>
            <person name="Li T."/>
            <person name="Hu X."/>
            <person name="Zhang T."/>
            <person name="Song X."/>
            <person name="Zhang H."/>
            <person name="Dai N."/>
            <person name="Sheng W."/>
            <person name="Hou X."/>
            <person name="Wei L."/>
        </authorList>
    </citation>
    <scope>NUCLEOTIDE SEQUENCE</scope>
    <source>
        <strain evidence="7">KEN1</strain>
        <tissue evidence="7">Leaf</tissue>
    </source>
</reference>
<evidence type="ECO:0000256" key="2">
    <source>
        <dbReference type="ARBA" id="ARBA00022927"/>
    </source>
</evidence>
<gene>
    <name evidence="7" type="ORF">Slati_0265300</name>
</gene>
<dbReference type="Gene3D" id="1.20.5.110">
    <property type="match status" value="1"/>
</dbReference>
<keyword evidence="5" id="KW-0472">Membrane</keyword>
<keyword evidence="1" id="KW-0813">Transport</keyword>
<dbReference type="GO" id="GO:0015031">
    <property type="term" value="P:protein transport"/>
    <property type="evidence" value="ECO:0007669"/>
    <property type="project" value="UniProtKB-KW"/>
</dbReference>
<dbReference type="GO" id="GO:0012505">
    <property type="term" value="C:endomembrane system"/>
    <property type="evidence" value="ECO:0007669"/>
    <property type="project" value="UniProtKB-SubCell"/>
</dbReference>
<keyword evidence="5" id="KW-1133">Transmembrane helix</keyword>
<dbReference type="GO" id="GO:0006890">
    <property type="term" value="P:retrograde vesicle-mediated transport, Golgi to endoplasmic reticulum"/>
    <property type="evidence" value="ECO:0007669"/>
    <property type="project" value="InterPro"/>
</dbReference>
<dbReference type="CDD" id="cd15866">
    <property type="entry name" value="R-SNARE_SEC22"/>
    <property type="match status" value="1"/>
</dbReference>
<feature type="transmembrane region" description="Helical" evidence="5">
    <location>
        <begin position="99"/>
        <end position="121"/>
    </location>
</feature>
<evidence type="ECO:0000256" key="4">
    <source>
        <dbReference type="PROSITE-ProRule" id="PRU00290"/>
    </source>
</evidence>
<sequence>MYGNQIETAGRPYAFIKFDTFMQKTKKLYQDTRTQRNIAKLNDELYEVHQIMTRNVQEVLGVGEKLDQVSQMSSRLTSESRIYADKAKDLNRQALIRKWAPVAIVLGVVFLLLWVVPVHFIDMARSCLNWIAVESAARSEFHKCFIFLILEHLGGFRALMASDQLCVCCYLVCKQTIRAGFNYCCSF</sequence>
<reference evidence="7" key="2">
    <citation type="journal article" date="2024" name="Plant">
        <title>Genomic evolution and insights into agronomic trait innovations of Sesamum species.</title>
        <authorList>
            <person name="Miao H."/>
            <person name="Wang L."/>
            <person name="Qu L."/>
            <person name="Liu H."/>
            <person name="Sun Y."/>
            <person name="Le M."/>
            <person name="Wang Q."/>
            <person name="Wei S."/>
            <person name="Zheng Y."/>
            <person name="Lin W."/>
            <person name="Duan Y."/>
            <person name="Cao H."/>
            <person name="Xiong S."/>
            <person name="Wang X."/>
            <person name="Wei L."/>
            <person name="Li C."/>
            <person name="Ma Q."/>
            <person name="Ju M."/>
            <person name="Zhao R."/>
            <person name="Li G."/>
            <person name="Mu C."/>
            <person name="Tian Q."/>
            <person name="Mei H."/>
            <person name="Zhang T."/>
            <person name="Gao T."/>
            <person name="Zhang H."/>
        </authorList>
    </citation>
    <scope>NUCLEOTIDE SEQUENCE</scope>
    <source>
        <strain evidence="7">KEN1</strain>
    </source>
</reference>
<proteinExistence type="predicted"/>
<comment type="subcellular location">
    <subcellularLocation>
        <location evidence="3">Endomembrane system</location>
        <topology evidence="3">Single-pass type IV membrane protein</topology>
    </subcellularLocation>
</comment>